<dbReference type="OrthoDB" id="3396203at2"/>
<evidence type="ECO:0000313" key="9">
    <source>
        <dbReference type="EMBL" id="ANH40501.1"/>
    </source>
</evidence>
<dbReference type="RefSeq" id="WP_084527912.1">
    <property type="nucleotide sequence ID" value="NZ_CP015079.1"/>
</dbReference>
<dbReference type="PANTHER" id="PTHR40077">
    <property type="entry name" value="MEMBRANE PROTEIN-RELATED"/>
    <property type="match status" value="1"/>
</dbReference>
<evidence type="ECO:0000259" key="8">
    <source>
        <dbReference type="Pfam" id="PF12823"/>
    </source>
</evidence>
<gene>
    <name evidence="9" type="ORF">I601_4106</name>
</gene>
<feature type="transmembrane region" description="Helical" evidence="7">
    <location>
        <begin position="41"/>
        <end position="57"/>
    </location>
</feature>
<dbReference type="InterPro" id="IPR023845">
    <property type="entry name" value="DUF3817_TM"/>
</dbReference>
<feature type="transmembrane region" description="Helical" evidence="7">
    <location>
        <begin position="91"/>
        <end position="112"/>
    </location>
</feature>
<keyword evidence="3 7" id="KW-0812">Transmembrane</keyword>
<evidence type="ECO:0000256" key="6">
    <source>
        <dbReference type="SAM" id="MobiDB-lite"/>
    </source>
</evidence>
<dbReference type="GO" id="GO:0005886">
    <property type="term" value="C:plasma membrane"/>
    <property type="evidence" value="ECO:0007669"/>
    <property type="project" value="UniProtKB-SubCell"/>
</dbReference>
<dbReference type="Proteomes" id="UP000077868">
    <property type="component" value="Chromosome"/>
</dbReference>
<dbReference type="AlphaFoldDB" id="A0A1A9GSU6"/>
<dbReference type="PANTHER" id="PTHR40077:SF1">
    <property type="entry name" value="MEMBRANE PROTEIN"/>
    <property type="match status" value="1"/>
</dbReference>
<name>A0A1A9GSU6_9ACTN</name>
<feature type="region of interest" description="Disordered" evidence="6">
    <location>
        <begin position="1"/>
        <end position="20"/>
    </location>
</feature>
<proteinExistence type="predicted"/>
<dbReference type="KEGG" id="ndk:I601_4106"/>
<sequence>MPRSSGPEVTLSPADPGPTVRTGTRGAWVGPAFQVAARVEAATWIGLLLGMAFKYVVADDDLGVRVFGPLHGVAFIAYVLVTIVAARRFGWSWRLLLAGLLVSIPPAFTWPFEQYVARRGHLDGDWASSSARPGPPR</sequence>
<dbReference type="PATRIC" id="fig|1300347.3.peg.4116"/>
<keyword evidence="10" id="KW-1185">Reference proteome</keyword>
<evidence type="ECO:0000256" key="7">
    <source>
        <dbReference type="SAM" id="Phobius"/>
    </source>
</evidence>
<evidence type="ECO:0000256" key="3">
    <source>
        <dbReference type="ARBA" id="ARBA00022692"/>
    </source>
</evidence>
<evidence type="ECO:0000256" key="4">
    <source>
        <dbReference type="ARBA" id="ARBA00022989"/>
    </source>
</evidence>
<accession>A0A1A9GSU6</accession>
<dbReference type="EMBL" id="CP015079">
    <property type="protein sequence ID" value="ANH40501.1"/>
    <property type="molecule type" value="Genomic_DNA"/>
</dbReference>
<feature type="domain" description="DUF3817" evidence="8">
    <location>
        <begin position="32"/>
        <end position="118"/>
    </location>
</feature>
<reference evidence="9 10" key="1">
    <citation type="submission" date="2016-03" db="EMBL/GenBank/DDBJ databases">
        <title>Complete genome sequence of a soil Actinobacterium, Nocardioides dokdonensis FR1436.</title>
        <authorList>
            <person name="Kwon S.-K."/>
            <person name="Kim K."/>
            <person name="Kim J.F."/>
        </authorList>
    </citation>
    <scope>NUCLEOTIDE SEQUENCE [LARGE SCALE GENOMIC DNA]</scope>
    <source>
        <strain evidence="9 10">FR1436</strain>
    </source>
</reference>
<dbReference type="NCBIfam" id="TIGR03954">
    <property type="entry name" value="integ_memb_HG"/>
    <property type="match status" value="1"/>
</dbReference>
<evidence type="ECO:0000256" key="1">
    <source>
        <dbReference type="ARBA" id="ARBA00004651"/>
    </source>
</evidence>
<dbReference type="STRING" id="1300347.I601_4106"/>
<evidence type="ECO:0000256" key="2">
    <source>
        <dbReference type="ARBA" id="ARBA00022475"/>
    </source>
</evidence>
<dbReference type="Pfam" id="PF12823">
    <property type="entry name" value="DUF3817"/>
    <property type="match status" value="1"/>
</dbReference>
<organism evidence="9 10">
    <name type="scientific">Nocardioides dokdonensis FR1436</name>
    <dbReference type="NCBI Taxonomy" id="1300347"/>
    <lineage>
        <taxon>Bacteria</taxon>
        <taxon>Bacillati</taxon>
        <taxon>Actinomycetota</taxon>
        <taxon>Actinomycetes</taxon>
        <taxon>Propionibacteriales</taxon>
        <taxon>Nocardioidaceae</taxon>
        <taxon>Nocardioides</taxon>
    </lineage>
</organism>
<evidence type="ECO:0000256" key="5">
    <source>
        <dbReference type="ARBA" id="ARBA00023136"/>
    </source>
</evidence>
<feature type="transmembrane region" description="Helical" evidence="7">
    <location>
        <begin position="64"/>
        <end position="85"/>
    </location>
</feature>
<keyword evidence="4 7" id="KW-1133">Transmembrane helix</keyword>
<keyword evidence="2" id="KW-1003">Cell membrane</keyword>
<comment type="subcellular location">
    <subcellularLocation>
        <location evidence="1">Cell membrane</location>
        <topology evidence="1">Multi-pass membrane protein</topology>
    </subcellularLocation>
</comment>
<evidence type="ECO:0000313" key="10">
    <source>
        <dbReference type="Proteomes" id="UP000077868"/>
    </source>
</evidence>
<keyword evidence="5 7" id="KW-0472">Membrane</keyword>
<protein>
    <recommendedName>
        <fullName evidence="8">DUF3817 domain-containing protein</fullName>
    </recommendedName>
</protein>